<feature type="transmembrane region" description="Helical" evidence="1">
    <location>
        <begin position="50"/>
        <end position="72"/>
    </location>
</feature>
<organism evidence="2 3">
    <name type="scientific">miscellaneous Crenarchaeota group-15 archaeon DG-45</name>
    <dbReference type="NCBI Taxonomy" id="1685127"/>
    <lineage>
        <taxon>Archaea</taxon>
        <taxon>Candidatus Bathyarchaeota</taxon>
        <taxon>MCG-15</taxon>
    </lineage>
</organism>
<feature type="transmembrane region" description="Helical" evidence="1">
    <location>
        <begin position="192"/>
        <end position="212"/>
    </location>
</feature>
<name>A0A0M0BLU0_9ARCH</name>
<evidence type="ECO:0000256" key="1">
    <source>
        <dbReference type="SAM" id="Phobius"/>
    </source>
</evidence>
<proteinExistence type="predicted"/>
<feature type="transmembrane region" description="Helical" evidence="1">
    <location>
        <begin position="284"/>
        <end position="301"/>
    </location>
</feature>
<feature type="transmembrane region" description="Helical" evidence="1">
    <location>
        <begin position="313"/>
        <end position="332"/>
    </location>
</feature>
<evidence type="ECO:0008006" key="4">
    <source>
        <dbReference type="Google" id="ProtNLM"/>
    </source>
</evidence>
<accession>A0A0M0BLU0</accession>
<keyword evidence="1" id="KW-1133">Transmembrane helix</keyword>
<dbReference type="AlphaFoldDB" id="A0A0M0BLU0"/>
<protein>
    <recommendedName>
        <fullName evidence="4">Glycosyltransferase RgtA/B/C/D-like domain-containing protein</fullName>
    </recommendedName>
</protein>
<keyword evidence="1" id="KW-0472">Membrane</keyword>
<feature type="transmembrane region" description="Helical" evidence="1">
    <location>
        <begin position="104"/>
        <end position="123"/>
    </location>
</feature>
<feature type="transmembrane region" description="Helical" evidence="1">
    <location>
        <begin position="78"/>
        <end position="97"/>
    </location>
</feature>
<feature type="transmembrane region" description="Helical" evidence="1">
    <location>
        <begin position="158"/>
        <end position="180"/>
    </location>
</feature>
<comment type="caution">
    <text evidence="2">The sequence shown here is derived from an EMBL/GenBank/DDBJ whole genome shotgun (WGS) entry which is preliminary data.</text>
</comment>
<sequence length="453" mass="52000">MKIRNWIRGSTAFFIPFIIRIMPELLIRFPVGYDTSHYIWAILNYRRVEVFPLFNGLYAPLIYFVLHVFHLVTGVSPLILMKVLPSAFFGLLSWSVYRYGEKTVDGRFGLVMSLLFALNLSSLRLSWDLHKQVLAFAFLMMALLLLKEELNLKRGVTFSIFITLSILTHQITVIPLGFIILYQSIRSNNWKLLALLVLAALTTSPFVFRYLYPLILPIFSLPSITKSLLFVVYAMPVLVILGLFDLYTGQDTRDRGVMTCFLAASFIFSLITRGEGFEYDGWRFAALMAIPLSFYAAQGALKIQSAFPLKRPWAVAAIVIVSGAYVAPMLTGNNSVLIFKFMPMNFSDNIFPWRAQHELEALIESAKWCVENTPRDAIILTEDSMGDWVKIYAERQIHLWWDIEYKDVLDWARDRNECVYVIWWNIDAPNLKIVAENLTPGSKLKVMELIKPA</sequence>
<dbReference type="Proteomes" id="UP000037210">
    <property type="component" value="Unassembled WGS sequence"/>
</dbReference>
<evidence type="ECO:0000313" key="2">
    <source>
        <dbReference type="EMBL" id="KON29537.1"/>
    </source>
</evidence>
<dbReference type="EMBL" id="LFWZ01000061">
    <property type="protein sequence ID" value="KON29537.1"/>
    <property type="molecule type" value="Genomic_DNA"/>
</dbReference>
<feature type="transmembrane region" description="Helical" evidence="1">
    <location>
        <begin position="256"/>
        <end position="272"/>
    </location>
</feature>
<feature type="transmembrane region" description="Helical" evidence="1">
    <location>
        <begin position="224"/>
        <end position="244"/>
    </location>
</feature>
<keyword evidence="1" id="KW-0812">Transmembrane</keyword>
<reference evidence="2 3" key="1">
    <citation type="submission" date="2015-06" db="EMBL/GenBank/DDBJ databases">
        <title>New insights into the roles of widespread benthic archaea in carbon and nitrogen cycling.</title>
        <authorList>
            <person name="Lazar C.S."/>
            <person name="Baker B.J."/>
            <person name="Seitz K.W."/>
            <person name="Hyde A.S."/>
            <person name="Dick G.J."/>
            <person name="Hinrichs K.-U."/>
            <person name="Teske A.P."/>
        </authorList>
    </citation>
    <scope>NUCLEOTIDE SEQUENCE [LARGE SCALE GENOMIC DNA]</scope>
    <source>
        <strain evidence="2">DG-45</strain>
    </source>
</reference>
<gene>
    <name evidence="2" type="ORF">AC482_06295</name>
</gene>
<evidence type="ECO:0000313" key="3">
    <source>
        <dbReference type="Proteomes" id="UP000037210"/>
    </source>
</evidence>